<proteinExistence type="predicted"/>
<feature type="chain" id="PRO_5047260917" description="DUF4019 domain-containing protein" evidence="1">
    <location>
        <begin position="21"/>
        <end position="146"/>
    </location>
</feature>
<reference evidence="2 3" key="1">
    <citation type="submission" date="2024-03" db="EMBL/GenBank/DDBJ databases">
        <title>Community enrichment and isolation of bacterial strains for fucoidan degradation.</title>
        <authorList>
            <person name="Sichert A."/>
        </authorList>
    </citation>
    <scope>NUCLEOTIDE SEQUENCE [LARGE SCALE GENOMIC DNA]</scope>
    <source>
        <strain evidence="2 3">AS81</strain>
    </source>
</reference>
<dbReference type="RefSeq" id="WP_342884730.1">
    <property type="nucleotide sequence ID" value="NZ_JBBMQU010000078.1"/>
</dbReference>
<evidence type="ECO:0000313" key="2">
    <source>
        <dbReference type="EMBL" id="MEM5553249.1"/>
    </source>
</evidence>
<dbReference type="PROSITE" id="PS51257">
    <property type="entry name" value="PROKAR_LIPOPROTEIN"/>
    <property type="match status" value="1"/>
</dbReference>
<comment type="caution">
    <text evidence="2">The sequence shown here is derived from an EMBL/GenBank/DDBJ whole genome shotgun (WGS) entry which is preliminary data.</text>
</comment>
<dbReference type="Proteomes" id="UP001388366">
    <property type="component" value="Unassembled WGS sequence"/>
</dbReference>
<dbReference type="EMBL" id="JBBMQU010000078">
    <property type="protein sequence ID" value="MEM5553249.1"/>
    <property type="molecule type" value="Genomic_DNA"/>
</dbReference>
<keyword evidence="1" id="KW-0732">Signal</keyword>
<keyword evidence="3" id="KW-1185">Reference proteome</keyword>
<evidence type="ECO:0000256" key="1">
    <source>
        <dbReference type="SAM" id="SignalP"/>
    </source>
</evidence>
<evidence type="ECO:0008006" key="4">
    <source>
        <dbReference type="Google" id="ProtNLM"/>
    </source>
</evidence>
<evidence type="ECO:0000313" key="3">
    <source>
        <dbReference type="Proteomes" id="UP001388366"/>
    </source>
</evidence>
<gene>
    <name evidence="2" type="ORF">WNY63_21310</name>
</gene>
<organism evidence="2 3">
    <name type="scientific">Pseudoalteromonas neustonica</name>
    <dbReference type="NCBI Taxonomy" id="1840331"/>
    <lineage>
        <taxon>Bacteria</taxon>
        <taxon>Pseudomonadati</taxon>
        <taxon>Pseudomonadota</taxon>
        <taxon>Gammaproteobacteria</taxon>
        <taxon>Alteromonadales</taxon>
        <taxon>Pseudoalteromonadaceae</taxon>
        <taxon>Pseudoalteromonas</taxon>
    </lineage>
</organism>
<name>A0ABU9U892_9GAMM</name>
<sequence>MFKKMLISLLLLFSCVHTLAAEPNVEFNAKNNQADIFIEKCQLWRNAMRDNDKDVMWSFVEEKYKGTLKPKMAKKMEKVASSHRRALDEAGGYIKRAEYLSTEVPKDVAQVFIKWDNDGKGGQNIGWLDSCVFELLPGTTKWVLDI</sequence>
<accession>A0ABU9U892</accession>
<protein>
    <recommendedName>
        <fullName evidence="4">DUF4019 domain-containing protein</fullName>
    </recommendedName>
</protein>
<feature type="signal peptide" evidence="1">
    <location>
        <begin position="1"/>
        <end position="20"/>
    </location>
</feature>